<dbReference type="Pfam" id="PF00756">
    <property type="entry name" value="Esterase"/>
    <property type="match status" value="1"/>
</dbReference>
<sequence>MNSKYYSILAFTYFWLITFTTLASVDTVATYSASMQKEIKAVVITPKDYNKSKDYPVVYLLHGYSGNYSDWITKAPQLESYADQYDMIIVNPDGNFGSWYWDSPEVESSKYETYVGKELVEFIDQKYSTVKSREGRAITGLSMGGHGALYLAFRHQDTFGAAGSLSGGVDIGPFPENWEMKKYLGTKAENPERWEEYSVMYQSNRLITNKLKLIISCGTEDFFYEVNVRLHEKLAYNNIPHTFITGPGGHTWDYWRDAVQYQLLFFHDYFTSVK</sequence>
<dbReference type="OrthoDB" id="9803578at2"/>
<dbReference type="PANTHER" id="PTHR48098">
    <property type="entry name" value="ENTEROCHELIN ESTERASE-RELATED"/>
    <property type="match status" value="1"/>
</dbReference>
<keyword evidence="1" id="KW-0378">Hydrolase</keyword>
<dbReference type="InterPro" id="IPR029058">
    <property type="entry name" value="AB_hydrolase_fold"/>
</dbReference>
<evidence type="ECO:0000313" key="2">
    <source>
        <dbReference type="Proteomes" id="UP000199673"/>
    </source>
</evidence>
<dbReference type="AlphaFoldDB" id="A0A1I7DBQ1"/>
<dbReference type="EMBL" id="FPBF01000006">
    <property type="protein sequence ID" value="SFU09026.1"/>
    <property type="molecule type" value="Genomic_DNA"/>
</dbReference>
<gene>
    <name evidence="1" type="ORF">SAMN04489724_3865</name>
</gene>
<dbReference type="STRING" id="305507.SAMN04489724_3865"/>
<name>A0A1I7DBQ1_9BACT</name>
<dbReference type="SUPFAM" id="SSF53474">
    <property type="entry name" value="alpha/beta-Hydrolases"/>
    <property type="match status" value="1"/>
</dbReference>
<dbReference type="Gene3D" id="3.40.50.1820">
    <property type="entry name" value="alpha/beta hydrolase"/>
    <property type="match status" value="1"/>
</dbReference>
<dbReference type="GO" id="GO:0016747">
    <property type="term" value="F:acyltransferase activity, transferring groups other than amino-acyl groups"/>
    <property type="evidence" value="ECO:0007669"/>
    <property type="project" value="TreeGrafter"/>
</dbReference>
<organism evidence="1 2">
    <name type="scientific">Algoriphagus locisalis</name>
    <dbReference type="NCBI Taxonomy" id="305507"/>
    <lineage>
        <taxon>Bacteria</taxon>
        <taxon>Pseudomonadati</taxon>
        <taxon>Bacteroidota</taxon>
        <taxon>Cytophagia</taxon>
        <taxon>Cytophagales</taxon>
        <taxon>Cyclobacteriaceae</taxon>
        <taxon>Algoriphagus</taxon>
    </lineage>
</organism>
<dbReference type="GO" id="GO:0016787">
    <property type="term" value="F:hydrolase activity"/>
    <property type="evidence" value="ECO:0007669"/>
    <property type="project" value="UniProtKB-KW"/>
</dbReference>
<reference evidence="2" key="1">
    <citation type="submission" date="2016-10" db="EMBL/GenBank/DDBJ databases">
        <authorList>
            <person name="Varghese N."/>
            <person name="Submissions S."/>
        </authorList>
    </citation>
    <scope>NUCLEOTIDE SEQUENCE [LARGE SCALE GENOMIC DNA]</scope>
    <source>
        <strain evidence="2">DSM 23445</strain>
    </source>
</reference>
<proteinExistence type="predicted"/>
<accession>A0A1I7DBQ1</accession>
<evidence type="ECO:0000313" key="1">
    <source>
        <dbReference type="EMBL" id="SFU09026.1"/>
    </source>
</evidence>
<dbReference type="Proteomes" id="UP000199673">
    <property type="component" value="Unassembled WGS sequence"/>
</dbReference>
<dbReference type="PANTHER" id="PTHR48098:SF1">
    <property type="entry name" value="DIACYLGLYCEROL ACYLTRANSFERASE_MYCOLYLTRANSFERASE AG85A"/>
    <property type="match status" value="1"/>
</dbReference>
<dbReference type="InterPro" id="IPR050583">
    <property type="entry name" value="Mycobacterial_A85_antigen"/>
</dbReference>
<keyword evidence="2" id="KW-1185">Reference proteome</keyword>
<dbReference type="InterPro" id="IPR000801">
    <property type="entry name" value="Esterase-like"/>
</dbReference>
<protein>
    <submittedName>
        <fullName evidence="1">S-formylglutathione hydrolase FrmB</fullName>
    </submittedName>
</protein>
<dbReference type="RefSeq" id="WP_091696455.1">
    <property type="nucleotide sequence ID" value="NZ_FPBF01000006.1"/>
</dbReference>